<keyword evidence="11" id="KW-1185">Reference proteome</keyword>
<evidence type="ECO:0000256" key="8">
    <source>
        <dbReference type="ARBA" id="ARBA00023264"/>
    </source>
</evidence>
<dbReference type="NCBIfam" id="NF003199">
    <property type="entry name" value="PRK04169.1-3"/>
    <property type="match status" value="1"/>
</dbReference>
<dbReference type="Pfam" id="PF01884">
    <property type="entry name" value="PcrB"/>
    <property type="match status" value="1"/>
</dbReference>
<dbReference type="PANTHER" id="PTHR40029:SF2">
    <property type="entry name" value="HEPTAPRENYLGLYCERYL PHOSPHATE SYNTHASE"/>
    <property type="match status" value="1"/>
</dbReference>
<evidence type="ECO:0000256" key="9">
    <source>
        <dbReference type="ARBA" id="ARBA00047288"/>
    </source>
</evidence>
<evidence type="ECO:0000256" key="6">
    <source>
        <dbReference type="ARBA" id="ARBA00023098"/>
    </source>
</evidence>
<keyword evidence="7" id="KW-0594">Phospholipid biosynthesis</keyword>
<keyword evidence="4" id="KW-0479">Metal-binding</keyword>
<dbReference type="PANTHER" id="PTHR40029">
    <property type="match status" value="1"/>
</dbReference>
<protein>
    <recommendedName>
        <fullName evidence="1">phosphoglycerol geranylgeranyltransferase</fullName>
        <ecNumber evidence="1">2.5.1.41</ecNumber>
    </recommendedName>
</protein>
<dbReference type="EMBL" id="LTAZ01000007">
    <property type="protein sequence ID" value="KYH25096.1"/>
    <property type="molecule type" value="Genomic_DNA"/>
</dbReference>
<keyword evidence="3 10" id="KW-0808">Transferase</keyword>
<dbReference type="Gene3D" id="3.20.20.390">
    <property type="entry name" value="FMN-linked oxidoreductases"/>
    <property type="match status" value="1"/>
</dbReference>
<gene>
    <name evidence="10" type="ORF">HAPAU_26790</name>
</gene>
<evidence type="ECO:0000256" key="2">
    <source>
        <dbReference type="ARBA" id="ARBA00022516"/>
    </source>
</evidence>
<dbReference type="InterPro" id="IPR008205">
    <property type="entry name" value="GGGP_HepGP_synthase"/>
</dbReference>
<keyword evidence="2" id="KW-0444">Lipid biosynthesis</keyword>
<organism evidence="10 11">
    <name type="scientific">Halalkalicoccus paucihalophilus</name>
    <dbReference type="NCBI Taxonomy" id="1008153"/>
    <lineage>
        <taxon>Archaea</taxon>
        <taxon>Methanobacteriati</taxon>
        <taxon>Methanobacteriota</taxon>
        <taxon>Stenosarchaea group</taxon>
        <taxon>Halobacteria</taxon>
        <taxon>Halobacteriales</taxon>
        <taxon>Halococcaceae</taxon>
        <taxon>Halalkalicoccus</taxon>
    </lineage>
</organism>
<dbReference type="PATRIC" id="fig|1008153.3.peg.2733"/>
<reference evidence="10 11" key="1">
    <citation type="submission" date="2016-02" db="EMBL/GenBank/DDBJ databases">
        <title>Genome sequence of Halalkalicoccus paucihalophilus DSM 24557.</title>
        <authorList>
            <person name="Poehlein A."/>
            <person name="Daniel R."/>
        </authorList>
    </citation>
    <scope>NUCLEOTIDE SEQUENCE [LARGE SCALE GENOMIC DNA]</scope>
    <source>
        <strain evidence="10 11">DSM 24557</strain>
    </source>
</reference>
<dbReference type="SUPFAM" id="SSF51395">
    <property type="entry name" value="FMN-linked oxidoreductases"/>
    <property type="match status" value="1"/>
</dbReference>
<dbReference type="GO" id="GO:0047294">
    <property type="term" value="F:phosphoglycerol geranylgeranyltransferase activity"/>
    <property type="evidence" value="ECO:0007669"/>
    <property type="project" value="UniProtKB-EC"/>
</dbReference>
<keyword evidence="6" id="KW-0443">Lipid metabolism</keyword>
<comment type="caution">
    <text evidence="10">The sequence shown here is derived from an EMBL/GenBank/DDBJ whole genome shotgun (WGS) entry which is preliminary data.</text>
</comment>
<accession>A0A151ABM7</accession>
<evidence type="ECO:0000313" key="10">
    <source>
        <dbReference type="EMBL" id="KYH25096.1"/>
    </source>
</evidence>
<name>A0A151ABM7_9EURY</name>
<dbReference type="Proteomes" id="UP000075321">
    <property type="component" value="Unassembled WGS sequence"/>
</dbReference>
<sequence length="249" mass="26897">MNINWKTTNHITKIDPAKSFPTDIGVLEDTDLVIIGGSDGVTRADTETTIQQIRESFPDLPLVQEPYAPVQISSETTANVDWIIVPVVFNGDRDHFVGNHVRMLSQLGSDLEGLLGQDISVMDVVEKLVPVGYVIQNINSKAATIAGVSEPLSVAQVRGAALATEILYDFPVFYVDYAERFGGTADTVAAATYFEDTALLYSGGIDSAQKATDVLAAGADGVIVDKCFHEDVEAFTRTTRISPSQRTLE</sequence>
<proteinExistence type="predicted"/>
<dbReference type="OrthoDB" id="49758at2157"/>
<dbReference type="AlphaFoldDB" id="A0A151ABM7"/>
<evidence type="ECO:0000313" key="11">
    <source>
        <dbReference type="Proteomes" id="UP000075321"/>
    </source>
</evidence>
<evidence type="ECO:0000256" key="7">
    <source>
        <dbReference type="ARBA" id="ARBA00023209"/>
    </source>
</evidence>
<dbReference type="GO" id="GO:0046872">
    <property type="term" value="F:metal ion binding"/>
    <property type="evidence" value="ECO:0007669"/>
    <property type="project" value="UniProtKB-KW"/>
</dbReference>
<evidence type="ECO:0000256" key="3">
    <source>
        <dbReference type="ARBA" id="ARBA00022679"/>
    </source>
</evidence>
<evidence type="ECO:0000256" key="5">
    <source>
        <dbReference type="ARBA" id="ARBA00022842"/>
    </source>
</evidence>
<dbReference type="GO" id="GO:0046474">
    <property type="term" value="P:glycerophospholipid biosynthetic process"/>
    <property type="evidence" value="ECO:0007669"/>
    <property type="project" value="UniProtKB-ARBA"/>
</dbReference>
<evidence type="ECO:0000256" key="1">
    <source>
        <dbReference type="ARBA" id="ARBA00012676"/>
    </source>
</evidence>
<keyword evidence="8" id="KW-1208">Phospholipid metabolism</keyword>
<dbReference type="InterPro" id="IPR039074">
    <property type="entry name" value="GGGP/HepGP_synthase_I"/>
</dbReference>
<dbReference type="InterPro" id="IPR038597">
    <property type="entry name" value="GGGP/HepGP_synthase_sf"/>
</dbReference>
<evidence type="ECO:0000256" key="4">
    <source>
        <dbReference type="ARBA" id="ARBA00022723"/>
    </source>
</evidence>
<dbReference type="EC" id="2.5.1.41" evidence="1"/>
<keyword evidence="5" id="KW-0460">Magnesium</keyword>
<dbReference type="GO" id="GO:0120536">
    <property type="term" value="F:heptaprenylglyceryl phosphate synthase activity"/>
    <property type="evidence" value="ECO:0007669"/>
    <property type="project" value="UniProtKB-ARBA"/>
</dbReference>
<comment type="catalytic activity">
    <reaction evidence="9">
        <text>sn-glycerol 1-phosphate + (2E,6E,10E)-geranylgeranyl diphosphate = sn-3-O-(geranylgeranyl)glycerol 1-phosphate + diphosphate</text>
        <dbReference type="Rhea" id="RHEA:23404"/>
        <dbReference type="ChEBI" id="CHEBI:33019"/>
        <dbReference type="ChEBI" id="CHEBI:57677"/>
        <dbReference type="ChEBI" id="CHEBI:57685"/>
        <dbReference type="ChEBI" id="CHEBI:58756"/>
        <dbReference type="EC" id="2.5.1.41"/>
    </reaction>
</comment>